<keyword evidence="1" id="KW-1133">Transmembrane helix</keyword>
<dbReference type="Proteomes" id="UP000520011">
    <property type="component" value="Unassembled WGS sequence"/>
</dbReference>
<evidence type="ECO:0000313" key="3">
    <source>
        <dbReference type="Proteomes" id="UP000520011"/>
    </source>
</evidence>
<feature type="transmembrane region" description="Helical" evidence="1">
    <location>
        <begin position="77"/>
        <end position="99"/>
    </location>
</feature>
<dbReference type="AlphaFoldDB" id="A0A7W8MWE1"/>
<dbReference type="SUPFAM" id="SSF110997">
    <property type="entry name" value="Sporulation related repeat"/>
    <property type="match status" value="1"/>
</dbReference>
<gene>
    <name evidence="2" type="ORF">HNQ34_001667</name>
</gene>
<organism evidence="2 3">
    <name type="scientific">Anoxybacteroides tepidamans</name>
    <dbReference type="NCBI Taxonomy" id="265948"/>
    <lineage>
        <taxon>Bacteria</taxon>
        <taxon>Bacillati</taxon>
        <taxon>Bacillota</taxon>
        <taxon>Bacilli</taxon>
        <taxon>Bacillales</taxon>
        <taxon>Anoxybacillaceae</taxon>
        <taxon>Anoxybacteroides</taxon>
    </lineage>
</organism>
<accession>A0A7W8MWE1</accession>
<keyword evidence="3" id="KW-1185">Reference proteome</keyword>
<dbReference type="GO" id="GO:0042834">
    <property type="term" value="F:peptidoglycan binding"/>
    <property type="evidence" value="ECO:0007669"/>
    <property type="project" value="InterPro"/>
</dbReference>
<comment type="caution">
    <text evidence="2">The sequence shown here is derived from an EMBL/GenBank/DDBJ whole genome shotgun (WGS) entry which is preliminary data.</text>
</comment>
<reference evidence="2 3" key="1">
    <citation type="submission" date="2020-08" db="EMBL/GenBank/DDBJ databases">
        <title>Genomic Encyclopedia of Type Strains, Phase IV (KMG-IV): sequencing the most valuable type-strain genomes for metagenomic binning, comparative biology and taxonomic classification.</title>
        <authorList>
            <person name="Goeker M."/>
        </authorList>
    </citation>
    <scope>NUCLEOTIDE SEQUENCE [LARGE SCALE GENOMIC DNA]</scope>
    <source>
        <strain evidence="2 3">DSM 16325</strain>
    </source>
</reference>
<dbReference type="RefSeq" id="WP_183253407.1">
    <property type="nucleotide sequence ID" value="NZ_JACHEP010000007.1"/>
</dbReference>
<keyword evidence="1" id="KW-0812">Transmembrane</keyword>
<proteinExistence type="predicted"/>
<protein>
    <submittedName>
        <fullName evidence="2">Stage II sporulation protein B</fullName>
    </submittedName>
</protein>
<sequence>MDKHGKEITVKINGEERPFMMEKQSDVEMVGKEISAAIEEEAVIREEAMPPVSFEQEKRLSKRSPLKRMINARLKSAVLSILLAVIIGTSFGFVVLHIIPKQKENASLTTTATLNYVSSPNEGTSKEALTQPLAVSVIQAGVFDDEKAAETYAKQLQSSQIPAVLVGKQPTSVFIGVAMDKQSLKPLNDLYKQKGQTTYIKAVSVSSINDSTVQSLYEMMTDLSVQLLAKNDVKDGQWTALESQYKKVQPAFNQKEGKYITNAYLSLIAYRETKEEALLWRTQQELLYALKKDVESTR</sequence>
<dbReference type="EMBL" id="JACHEP010000007">
    <property type="protein sequence ID" value="MBB5324570.1"/>
    <property type="molecule type" value="Genomic_DNA"/>
</dbReference>
<dbReference type="InterPro" id="IPR036680">
    <property type="entry name" value="SPOR-like_sf"/>
</dbReference>
<evidence type="ECO:0000256" key="1">
    <source>
        <dbReference type="SAM" id="Phobius"/>
    </source>
</evidence>
<name>A0A7W8MWE1_9BACL</name>
<keyword evidence="1" id="KW-0472">Membrane</keyword>
<evidence type="ECO:0000313" key="2">
    <source>
        <dbReference type="EMBL" id="MBB5324570.1"/>
    </source>
</evidence>